<name>A0A7G5FEC7_9CORY</name>
<sequence>MFVSSVSVPEFTSGTYVDDLPVVAALREHGALRFTTPITFIVGENGSGKSTLLEAIAVSLGFSPEGGSRNMNFSGLDAVSELHKYLAVTRPRNPRDGYFVRAESMYRAYTYLDTINDGRQPFMHPNSHGEATMELVRHRFHGNGLFLMDEPESGLSFDTSVELAGKIEKLADQGAQFIIATHSPILLGIPGARILEITENGLGFVPYDECELVQAYREFLADPHGTAQYLVNGE</sequence>
<dbReference type="RefSeq" id="WP_182385775.1">
    <property type="nucleotide sequence ID" value="NZ_CP059833.1"/>
</dbReference>
<dbReference type="GO" id="GO:0016887">
    <property type="term" value="F:ATP hydrolysis activity"/>
    <property type="evidence" value="ECO:0007669"/>
    <property type="project" value="InterPro"/>
</dbReference>
<feature type="domain" description="AAA+ ATPase" evidence="1">
    <location>
        <begin position="35"/>
        <end position="202"/>
    </location>
</feature>
<evidence type="ECO:0000313" key="3">
    <source>
        <dbReference type="Proteomes" id="UP000515570"/>
    </source>
</evidence>
<organism evidence="2 3">
    <name type="scientific">Corynebacterium hindlerae</name>
    <dbReference type="NCBI Taxonomy" id="699041"/>
    <lineage>
        <taxon>Bacteria</taxon>
        <taxon>Bacillati</taxon>
        <taxon>Actinomycetota</taxon>
        <taxon>Actinomycetes</taxon>
        <taxon>Mycobacteriales</taxon>
        <taxon>Corynebacteriaceae</taxon>
        <taxon>Corynebacterium</taxon>
    </lineage>
</organism>
<dbReference type="InterPro" id="IPR038729">
    <property type="entry name" value="Rad50/SbcC_AAA"/>
</dbReference>
<dbReference type="Pfam" id="PF13476">
    <property type="entry name" value="AAA_23"/>
    <property type="match status" value="1"/>
</dbReference>
<evidence type="ECO:0000259" key="1">
    <source>
        <dbReference type="SMART" id="SM00382"/>
    </source>
</evidence>
<dbReference type="GO" id="GO:0005524">
    <property type="term" value="F:ATP binding"/>
    <property type="evidence" value="ECO:0007669"/>
    <property type="project" value="InterPro"/>
</dbReference>
<dbReference type="InterPro" id="IPR051396">
    <property type="entry name" value="Bact_Antivir_Def_Nuclease"/>
</dbReference>
<evidence type="ECO:0000313" key="2">
    <source>
        <dbReference type="EMBL" id="QMV84968.1"/>
    </source>
</evidence>
<dbReference type="InterPro" id="IPR003959">
    <property type="entry name" value="ATPase_AAA_core"/>
</dbReference>
<dbReference type="PANTHER" id="PTHR43581">
    <property type="entry name" value="ATP/GTP PHOSPHATASE"/>
    <property type="match status" value="1"/>
</dbReference>
<dbReference type="Gene3D" id="3.40.50.300">
    <property type="entry name" value="P-loop containing nucleotide triphosphate hydrolases"/>
    <property type="match status" value="2"/>
</dbReference>
<reference evidence="2 3" key="1">
    <citation type="submission" date="2020-07" db="EMBL/GenBank/DDBJ databases">
        <title>non toxigenic Corynebacterium sp. nov from a clinical source.</title>
        <authorList>
            <person name="Bernier A.-M."/>
            <person name="Bernard K."/>
        </authorList>
    </citation>
    <scope>NUCLEOTIDE SEQUENCE [LARGE SCALE GENOMIC DNA]</scope>
    <source>
        <strain evidence="3">NML 93-0612</strain>
    </source>
</reference>
<dbReference type="SUPFAM" id="SSF52540">
    <property type="entry name" value="P-loop containing nucleoside triphosphate hydrolases"/>
    <property type="match status" value="1"/>
</dbReference>
<gene>
    <name evidence="2" type="ORF">HW450_11640</name>
</gene>
<accession>A0A7G5FEC7</accession>
<proteinExistence type="predicted"/>
<dbReference type="InterPro" id="IPR003593">
    <property type="entry name" value="AAA+_ATPase"/>
</dbReference>
<dbReference type="EMBL" id="CP059833">
    <property type="protein sequence ID" value="QMV84968.1"/>
    <property type="molecule type" value="Genomic_DNA"/>
</dbReference>
<keyword evidence="3" id="KW-1185">Reference proteome</keyword>
<dbReference type="InterPro" id="IPR027417">
    <property type="entry name" value="P-loop_NTPase"/>
</dbReference>
<protein>
    <submittedName>
        <fullName evidence="2">AAA family ATPase</fullName>
    </submittedName>
</protein>
<dbReference type="Pfam" id="PF13304">
    <property type="entry name" value="AAA_21"/>
    <property type="match status" value="1"/>
</dbReference>
<dbReference type="AlphaFoldDB" id="A0A7G5FEC7"/>
<dbReference type="Proteomes" id="UP000515570">
    <property type="component" value="Chromosome"/>
</dbReference>
<dbReference type="GO" id="GO:0006302">
    <property type="term" value="P:double-strand break repair"/>
    <property type="evidence" value="ECO:0007669"/>
    <property type="project" value="InterPro"/>
</dbReference>
<dbReference type="SMART" id="SM00382">
    <property type="entry name" value="AAA"/>
    <property type="match status" value="1"/>
</dbReference>
<dbReference type="PANTHER" id="PTHR43581:SF3">
    <property type="entry name" value="AAA+ ATPASE DOMAIN-CONTAINING PROTEIN"/>
    <property type="match status" value="1"/>
</dbReference>